<dbReference type="EC" id="2.4.1.266" evidence="6"/>
<keyword evidence="5" id="KW-0460">Magnesium</keyword>
<comment type="catalytic activity">
    <reaction evidence="8">
        <text>(2R)-3-phosphoglycerate + UDP-alpha-D-glucose = (2R)-2-O-(alpha-D-glucopyranosyl)-3-phospho-glycerate + UDP + H(+)</text>
        <dbReference type="Rhea" id="RHEA:31319"/>
        <dbReference type="ChEBI" id="CHEBI:15378"/>
        <dbReference type="ChEBI" id="CHEBI:58223"/>
        <dbReference type="ChEBI" id="CHEBI:58272"/>
        <dbReference type="ChEBI" id="CHEBI:58885"/>
        <dbReference type="ChEBI" id="CHEBI:62600"/>
        <dbReference type="EC" id="2.4.1.266"/>
    </reaction>
    <physiologicalReaction direction="left-to-right" evidence="8">
        <dbReference type="Rhea" id="RHEA:31320"/>
    </physiologicalReaction>
</comment>
<dbReference type="Gene3D" id="3.90.550.10">
    <property type="entry name" value="Spore Coat Polysaccharide Biosynthesis Protein SpsA, Chain A"/>
    <property type="match status" value="1"/>
</dbReference>
<evidence type="ECO:0000256" key="4">
    <source>
        <dbReference type="ARBA" id="ARBA00022679"/>
    </source>
</evidence>
<keyword evidence="3" id="KW-0328">Glycosyltransferase</keyword>
<evidence type="ECO:0000256" key="2">
    <source>
        <dbReference type="ARBA" id="ARBA00006739"/>
    </source>
</evidence>
<sequence length="210" mass="22599">MPQVAAIIPAFNEERTIGDVVGSVRRCVLVDDVIVVSDGSQDATVLAAQQNGARVIELSENLGKGGAIAAGLGSTNAQIILLLDGDLVGLTTKHVEDLLAPVLTGEAEISIGQIKRDLIQTLFPNFSGQRALRREVLEAIPNLENTGFGIEAVLSHHVKAFRLRACTVQLGHLTHIPKLEKHGFLRGYVAKMKATWQIAKWSGRNGRART</sequence>
<comment type="catalytic activity">
    <reaction evidence="9">
        <text>an NDP-alpha-D-glucose + (2R)-3-phosphoglycerate = (2R)-2-O-(alpha-D-glucopyranosyl)-3-phospho-glycerate + a ribonucleoside 5'-diphosphate + H(+)</text>
        <dbReference type="Rhea" id="RHEA:47244"/>
        <dbReference type="ChEBI" id="CHEBI:15378"/>
        <dbReference type="ChEBI" id="CHEBI:57930"/>
        <dbReference type="ChEBI" id="CHEBI:58272"/>
        <dbReference type="ChEBI" id="CHEBI:62600"/>
        <dbReference type="ChEBI" id="CHEBI:76533"/>
        <dbReference type="EC" id="2.4.1.266"/>
    </reaction>
    <physiologicalReaction direction="left-to-right" evidence="9">
        <dbReference type="Rhea" id="RHEA:47245"/>
    </physiologicalReaction>
</comment>
<dbReference type="EMBL" id="VBAM01000069">
    <property type="protein sequence ID" value="TMJ15195.1"/>
    <property type="molecule type" value="Genomic_DNA"/>
</dbReference>
<dbReference type="InterPro" id="IPR001173">
    <property type="entry name" value="Glyco_trans_2-like"/>
</dbReference>
<proteinExistence type="inferred from homology"/>
<comment type="similarity">
    <text evidence="2">Belongs to the glycosyltransferase 2 family.</text>
</comment>
<evidence type="ECO:0000259" key="10">
    <source>
        <dbReference type="Pfam" id="PF00535"/>
    </source>
</evidence>
<dbReference type="EMBL" id="VBAO01000215">
    <property type="protein sequence ID" value="TMI80531.1"/>
    <property type="molecule type" value="Genomic_DNA"/>
</dbReference>
<evidence type="ECO:0000256" key="8">
    <source>
        <dbReference type="ARBA" id="ARBA00048689"/>
    </source>
</evidence>
<evidence type="ECO:0000313" key="13">
    <source>
        <dbReference type="Proteomes" id="UP000320048"/>
    </source>
</evidence>
<evidence type="ECO:0000256" key="5">
    <source>
        <dbReference type="ARBA" id="ARBA00022842"/>
    </source>
</evidence>
<dbReference type="PANTHER" id="PTHR48090:SF10">
    <property type="entry name" value="GLUCOSYL-3-PHOSPHOGLYCERATE SYNTHASE"/>
    <property type="match status" value="1"/>
</dbReference>
<keyword evidence="4 12" id="KW-0808">Transferase</keyword>
<dbReference type="AlphaFoldDB" id="A0A537M4Q8"/>
<dbReference type="Proteomes" id="UP000320048">
    <property type="component" value="Unassembled WGS sequence"/>
</dbReference>
<evidence type="ECO:0000256" key="3">
    <source>
        <dbReference type="ARBA" id="ARBA00022676"/>
    </source>
</evidence>
<dbReference type="Proteomes" id="UP000320393">
    <property type="component" value="Unassembled WGS sequence"/>
</dbReference>
<dbReference type="PANTHER" id="PTHR48090">
    <property type="entry name" value="UNDECAPRENYL-PHOSPHATE 4-DEOXY-4-FORMAMIDO-L-ARABINOSE TRANSFERASE-RELATED"/>
    <property type="match status" value="1"/>
</dbReference>
<reference evidence="13 14" key="1">
    <citation type="journal article" date="2019" name="Nat. Microbiol.">
        <title>Mediterranean grassland soil C-N compound turnover is dependent on rainfall and depth, and is mediated by genomically divergent microorganisms.</title>
        <authorList>
            <person name="Diamond S."/>
            <person name="Andeer P.F."/>
            <person name="Li Z."/>
            <person name="Crits-Christoph A."/>
            <person name="Burstein D."/>
            <person name="Anantharaman K."/>
            <person name="Lane K.R."/>
            <person name="Thomas B.C."/>
            <person name="Pan C."/>
            <person name="Northen T.R."/>
            <person name="Banfield J.F."/>
        </authorList>
    </citation>
    <scope>NUCLEOTIDE SEQUENCE [LARGE SCALE GENOMIC DNA]</scope>
    <source>
        <strain evidence="12">NP_5</strain>
        <strain evidence="11">NP_7</strain>
    </source>
</reference>
<comment type="caution">
    <text evidence="12">The sequence shown here is derived from an EMBL/GenBank/DDBJ whole genome shotgun (WGS) entry which is preliminary data.</text>
</comment>
<comment type="cofactor">
    <cofactor evidence="1">
        <name>Mg(2+)</name>
        <dbReference type="ChEBI" id="CHEBI:18420"/>
    </cofactor>
</comment>
<dbReference type="GO" id="GO:0016757">
    <property type="term" value="F:glycosyltransferase activity"/>
    <property type="evidence" value="ECO:0007669"/>
    <property type="project" value="UniProtKB-KW"/>
</dbReference>
<evidence type="ECO:0000256" key="7">
    <source>
        <dbReference type="ARBA" id="ARBA00040894"/>
    </source>
</evidence>
<accession>A0A537M4Q8</accession>
<evidence type="ECO:0000256" key="9">
    <source>
        <dbReference type="ARBA" id="ARBA00048997"/>
    </source>
</evidence>
<gene>
    <name evidence="12" type="ORF">E6H02_02385</name>
    <name evidence="11" type="ORF">E6H04_08475</name>
</gene>
<evidence type="ECO:0000313" key="11">
    <source>
        <dbReference type="EMBL" id="TMI80531.1"/>
    </source>
</evidence>
<evidence type="ECO:0000256" key="1">
    <source>
        <dbReference type="ARBA" id="ARBA00001946"/>
    </source>
</evidence>
<dbReference type="InterPro" id="IPR050256">
    <property type="entry name" value="Glycosyltransferase_2"/>
</dbReference>
<dbReference type="SUPFAM" id="SSF53448">
    <property type="entry name" value="Nucleotide-diphospho-sugar transferases"/>
    <property type="match status" value="1"/>
</dbReference>
<organism evidence="12 14">
    <name type="scientific">Candidatus Segetimicrobium genomatis</name>
    <dbReference type="NCBI Taxonomy" id="2569760"/>
    <lineage>
        <taxon>Bacteria</taxon>
        <taxon>Bacillati</taxon>
        <taxon>Candidatus Sysuimicrobiota</taxon>
        <taxon>Candidatus Sysuimicrobiia</taxon>
        <taxon>Candidatus Sysuimicrobiales</taxon>
        <taxon>Candidatus Segetimicrobiaceae</taxon>
        <taxon>Candidatus Segetimicrobium</taxon>
    </lineage>
</organism>
<protein>
    <recommendedName>
        <fullName evidence="7">Glucosyl-3-phosphoglycerate synthase</fullName>
        <ecNumber evidence="6">2.4.1.266</ecNumber>
    </recommendedName>
</protein>
<evidence type="ECO:0000256" key="6">
    <source>
        <dbReference type="ARBA" id="ARBA00039022"/>
    </source>
</evidence>
<evidence type="ECO:0000313" key="14">
    <source>
        <dbReference type="Proteomes" id="UP000320393"/>
    </source>
</evidence>
<name>A0A537M4Q8_9BACT</name>
<dbReference type="InterPro" id="IPR029044">
    <property type="entry name" value="Nucleotide-diphossugar_trans"/>
</dbReference>
<feature type="domain" description="Glycosyltransferase 2-like" evidence="10">
    <location>
        <begin position="6"/>
        <end position="122"/>
    </location>
</feature>
<evidence type="ECO:0000313" key="12">
    <source>
        <dbReference type="EMBL" id="TMJ15195.1"/>
    </source>
</evidence>
<dbReference type="Pfam" id="PF00535">
    <property type="entry name" value="Glycos_transf_2"/>
    <property type="match status" value="1"/>
</dbReference>